<proteinExistence type="inferred from homology"/>
<keyword evidence="3" id="KW-0687">Ribonucleoprotein</keyword>
<evidence type="ECO:0000313" key="6">
    <source>
        <dbReference type="EMBL" id="GFH08307.1"/>
    </source>
</evidence>
<dbReference type="SUPFAM" id="SSF54189">
    <property type="entry name" value="Ribosomal proteins S24e, L23 and L15e"/>
    <property type="match status" value="1"/>
</dbReference>
<dbReference type="GO" id="GO:0003735">
    <property type="term" value="F:structural constituent of ribosome"/>
    <property type="evidence" value="ECO:0007669"/>
    <property type="project" value="InterPro"/>
</dbReference>
<dbReference type="PANTHER" id="PTHR12059">
    <property type="entry name" value="RIBOSOMAL PROTEIN L23-RELATED"/>
    <property type="match status" value="1"/>
</dbReference>
<dbReference type="GO" id="GO:0005762">
    <property type="term" value="C:mitochondrial large ribosomal subunit"/>
    <property type="evidence" value="ECO:0007669"/>
    <property type="project" value="TreeGrafter"/>
</dbReference>
<gene>
    <name evidence="6" type="ORF">HaLaN_03248</name>
</gene>
<organism evidence="6 7">
    <name type="scientific">Haematococcus lacustris</name>
    <name type="common">Green alga</name>
    <name type="synonym">Haematococcus pluvialis</name>
    <dbReference type="NCBI Taxonomy" id="44745"/>
    <lineage>
        <taxon>Eukaryota</taxon>
        <taxon>Viridiplantae</taxon>
        <taxon>Chlorophyta</taxon>
        <taxon>core chlorophytes</taxon>
        <taxon>Chlorophyceae</taxon>
        <taxon>CS clade</taxon>
        <taxon>Chlamydomonadales</taxon>
        <taxon>Haematococcaceae</taxon>
        <taxon>Haematococcus</taxon>
    </lineage>
</organism>
<keyword evidence="2 6" id="KW-0689">Ribosomal protein</keyword>
<name>A0A699YDY3_HAELA</name>
<evidence type="ECO:0000256" key="3">
    <source>
        <dbReference type="ARBA" id="ARBA00023274"/>
    </source>
</evidence>
<dbReference type="InterPro" id="IPR012678">
    <property type="entry name" value="Ribosomal_uL23/eL15/eS24_sf"/>
</dbReference>
<comment type="similarity">
    <text evidence="1">Belongs to the universal ribosomal protein uL23 family.</text>
</comment>
<dbReference type="Gene3D" id="3.30.70.330">
    <property type="match status" value="1"/>
</dbReference>
<sequence>MMRQPEEVMQEIKQTGWTREVTFKTTPNVTKLEIKAFLTDVYGMEVERVATINYLGRKFTVRRHKRNAGFITMRADDWKKAYVTFARPGHLPPAPAPAAPATPQRMLATIRKYKLGPKAKFLRHRLAAVTAPAAPEGPLQLEP</sequence>
<dbReference type="PANTHER" id="PTHR12059:SF5">
    <property type="entry name" value="LARGE RIBOSOMAL SUBUNIT PROTEIN UL23M"/>
    <property type="match status" value="1"/>
</dbReference>
<accession>A0A699YDY3</accession>
<evidence type="ECO:0000256" key="5">
    <source>
        <dbReference type="ARBA" id="ARBA00039977"/>
    </source>
</evidence>
<dbReference type="GO" id="GO:0032543">
    <property type="term" value="P:mitochondrial translation"/>
    <property type="evidence" value="ECO:0007669"/>
    <property type="project" value="TreeGrafter"/>
</dbReference>
<evidence type="ECO:0000256" key="1">
    <source>
        <dbReference type="ARBA" id="ARBA00006700"/>
    </source>
</evidence>
<protein>
    <recommendedName>
        <fullName evidence="4">Large ribosomal subunit protein uL23c</fullName>
    </recommendedName>
    <alternativeName>
        <fullName evidence="5">Large ribosomal subunit protein uL23m</fullName>
    </alternativeName>
</protein>
<dbReference type="Pfam" id="PF00276">
    <property type="entry name" value="Ribosomal_L23"/>
    <property type="match status" value="1"/>
</dbReference>
<dbReference type="InterPro" id="IPR013025">
    <property type="entry name" value="Ribosomal_uL23-like"/>
</dbReference>
<keyword evidence="7" id="KW-1185">Reference proteome</keyword>
<comment type="caution">
    <text evidence="6">The sequence shown here is derived from an EMBL/GenBank/DDBJ whole genome shotgun (WGS) entry which is preliminary data.</text>
</comment>
<dbReference type="Proteomes" id="UP000485058">
    <property type="component" value="Unassembled WGS sequence"/>
</dbReference>
<dbReference type="InterPro" id="IPR012677">
    <property type="entry name" value="Nucleotide-bd_a/b_plait_sf"/>
</dbReference>
<reference evidence="6 7" key="1">
    <citation type="submission" date="2020-02" db="EMBL/GenBank/DDBJ databases">
        <title>Draft genome sequence of Haematococcus lacustris strain NIES-144.</title>
        <authorList>
            <person name="Morimoto D."/>
            <person name="Nakagawa S."/>
            <person name="Yoshida T."/>
            <person name="Sawayama S."/>
        </authorList>
    </citation>
    <scope>NUCLEOTIDE SEQUENCE [LARGE SCALE GENOMIC DNA]</scope>
    <source>
        <strain evidence="6 7">NIES-144</strain>
    </source>
</reference>
<dbReference type="AlphaFoldDB" id="A0A699YDY3"/>
<evidence type="ECO:0000313" key="7">
    <source>
        <dbReference type="Proteomes" id="UP000485058"/>
    </source>
</evidence>
<evidence type="ECO:0000256" key="4">
    <source>
        <dbReference type="ARBA" id="ARBA00035287"/>
    </source>
</evidence>
<dbReference type="EMBL" id="BLLF01000152">
    <property type="protein sequence ID" value="GFH08307.1"/>
    <property type="molecule type" value="Genomic_DNA"/>
</dbReference>
<evidence type="ECO:0000256" key="2">
    <source>
        <dbReference type="ARBA" id="ARBA00022980"/>
    </source>
</evidence>